<gene>
    <name evidence="2" type="ORF">EYF80_034279</name>
</gene>
<protein>
    <submittedName>
        <fullName evidence="2">Uncharacterized protein</fullName>
    </submittedName>
</protein>
<evidence type="ECO:0000313" key="3">
    <source>
        <dbReference type="Proteomes" id="UP000314294"/>
    </source>
</evidence>
<organism evidence="2 3">
    <name type="scientific">Liparis tanakae</name>
    <name type="common">Tanaka's snailfish</name>
    <dbReference type="NCBI Taxonomy" id="230148"/>
    <lineage>
        <taxon>Eukaryota</taxon>
        <taxon>Metazoa</taxon>
        <taxon>Chordata</taxon>
        <taxon>Craniata</taxon>
        <taxon>Vertebrata</taxon>
        <taxon>Euteleostomi</taxon>
        <taxon>Actinopterygii</taxon>
        <taxon>Neopterygii</taxon>
        <taxon>Teleostei</taxon>
        <taxon>Neoteleostei</taxon>
        <taxon>Acanthomorphata</taxon>
        <taxon>Eupercaria</taxon>
        <taxon>Perciformes</taxon>
        <taxon>Cottioidei</taxon>
        <taxon>Cottales</taxon>
        <taxon>Liparidae</taxon>
        <taxon>Liparis</taxon>
    </lineage>
</organism>
<accession>A0A4Z2GPP6</accession>
<feature type="region of interest" description="Disordered" evidence="1">
    <location>
        <begin position="1"/>
        <end position="27"/>
    </location>
</feature>
<proteinExistence type="predicted"/>
<evidence type="ECO:0000313" key="2">
    <source>
        <dbReference type="EMBL" id="TNN55537.1"/>
    </source>
</evidence>
<dbReference type="EMBL" id="SRLO01000453">
    <property type="protein sequence ID" value="TNN55537.1"/>
    <property type="molecule type" value="Genomic_DNA"/>
</dbReference>
<evidence type="ECO:0000256" key="1">
    <source>
        <dbReference type="SAM" id="MobiDB-lite"/>
    </source>
</evidence>
<dbReference type="Proteomes" id="UP000314294">
    <property type="component" value="Unassembled WGS sequence"/>
</dbReference>
<name>A0A4Z2GPP6_9TELE</name>
<reference evidence="2 3" key="1">
    <citation type="submission" date="2019-03" db="EMBL/GenBank/DDBJ databases">
        <title>First draft genome of Liparis tanakae, snailfish: a comprehensive survey of snailfish specific genes.</title>
        <authorList>
            <person name="Kim W."/>
            <person name="Song I."/>
            <person name="Jeong J.-H."/>
            <person name="Kim D."/>
            <person name="Kim S."/>
            <person name="Ryu S."/>
            <person name="Song J.Y."/>
            <person name="Lee S.K."/>
        </authorList>
    </citation>
    <scope>NUCLEOTIDE SEQUENCE [LARGE SCALE GENOMIC DNA]</scope>
    <source>
        <tissue evidence="2">Muscle</tissue>
    </source>
</reference>
<keyword evidence="3" id="KW-1185">Reference proteome</keyword>
<sequence>MNGIKGDPASAPLSAVSNDNGHSGRAAGTSCAAERWMPARCDLNEPSRIPQDRAFCGLGHDVFFVAHIVLISNDDDMTEALHIVICNVH</sequence>
<dbReference type="AlphaFoldDB" id="A0A4Z2GPP6"/>
<comment type="caution">
    <text evidence="2">The sequence shown here is derived from an EMBL/GenBank/DDBJ whole genome shotgun (WGS) entry which is preliminary data.</text>
</comment>